<evidence type="ECO:0000313" key="8">
    <source>
        <dbReference type="Proteomes" id="UP000001137"/>
    </source>
</evidence>
<dbReference type="AlphaFoldDB" id="A8MBY1"/>
<dbReference type="EC" id="1.5.5.1" evidence="7"/>
<dbReference type="eggNOG" id="arCOG00570">
    <property type="taxonomic scope" value="Archaea"/>
</dbReference>
<gene>
    <name evidence="7" type="ordered locus">Cmaq_0479</name>
</gene>
<comment type="cofactor">
    <cofactor evidence="1">
        <name>FAD</name>
        <dbReference type="ChEBI" id="CHEBI:57692"/>
    </cofactor>
</comment>
<dbReference type="InterPro" id="IPR059103">
    <property type="entry name" value="FixC-like_C"/>
</dbReference>
<dbReference type="HOGENOM" id="CLU_050977_0_0_2"/>
<dbReference type="PRINTS" id="PR00420">
    <property type="entry name" value="RNGMNOXGNASE"/>
</dbReference>
<keyword evidence="4 7" id="KW-0560">Oxidoreductase</keyword>
<reference evidence="7 8" key="1">
    <citation type="submission" date="2007-10" db="EMBL/GenBank/DDBJ databases">
        <title>Complete sequence of Caldivirga maquilingensis IC-167.</title>
        <authorList>
            <consortium name="US DOE Joint Genome Institute"/>
            <person name="Copeland A."/>
            <person name="Lucas S."/>
            <person name="Lapidus A."/>
            <person name="Barry K."/>
            <person name="Glavina del Rio T."/>
            <person name="Dalin E."/>
            <person name="Tice H."/>
            <person name="Pitluck S."/>
            <person name="Saunders E."/>
            <person name="Brettin T."/>
            <person name="Bruce D."/>
            <person name="Detter J.C."/>
            <person name="Han C."/>
            <person name="Schmutz J."/>
            <person name="Larimer F."/>
            <person name="Land M."/>
            <person name="Hauser L."/>
            <person name="Kyrpides N."/>
            <person name="Ivanova N."/>
            <person name="Biddle J.F."/>
            <person name="Zhang Z."/>
            <person name="Fitz-Gibbon S.T."/>
            <person name="Lowe T.M."/>
            <person name="Saltikov C."/>
            <person name="House C.H."/>
            <person name="Richardson P."/>
        </authorList>
    </citation>
    <scope>NUCLEOTIDE SEQUENCE [LARGE SCALE GENOMIC DNA]</scope>
    <source>
        <strain evidence="8">ATCC 700844 / DSM 13496 / JCM 10307 / IC-167</strain>
    </source>
</reference>
<evidence type="ECO:0000256" key="3">
    <source>
        <dbReference type="ARBA" id="ARBA00022827"/>
    </source>
</evidence>
<evidence type="ECO:0000259" key="5">
    <source>
        <dbReference type="Pfam" id="PF21162"/>
    </source>
</evidence>
<feature type="domain" description="ETF-QO/FixC ubiquinone-binding" evidence="5">
    <location>
        <begin position="178"/>
        <end position="275"/>
    </location>
</feature>
<proteinExistence type="predicted"/>
<dbReference type="PANTHER" id="PTHR43624:SF2">
    <property type="entry name" value="ELECTRON TRANSFER FLAVOPROTEIN-QUINONE OXIDOREDUCTASE YDIS-RELATED"/>
    <property type="match status" value="1"/>
</dbReference>
<keyword evidence="3" id="KW-0274">FAD</keyword>
<dbReference type="Pfam" id="PF01946">
    <property type="entry name" value="Thi4"/>
    <property type="match status" value="1"/>
</dbReference>
<accession>A8MBY1</accession>
<protein>
    <submittedName>
        <fullName evidence="7">Electron-transferring-flavoprotein dehydrogenase</fullName>
        <ecNumber evidence="7">1.5.5.1</ecNumber>
    </submittedName>
</protein>
<dbReference type="GeneID" id="5708673"/>
<dbReference type="Pfam" id="PF21162">
    <property type="entry name" value="ETFQO_UQ-bd"/>
    <property type="match status" value="1"/>
</dbReference>
<dbReference type="SUPFAM" id="SSF51905">
    <property type="entry name" value="FAD/NAD(P)-binding domain"/>
    <property type="match status" value="1"/>
</dbReference>
<evidence type="ECO:0000256" key="1">
    <source>
        <dbReference type="ARBA" id="ARBA00001974"/>
    </source>
</evidence>
<dbReference type="RefSeq" id="WP_012185544.1">
    <property type="nucleotide sequence ID" value="NC_009954.1"/>
</dbReference>
<dbReference type="STRING" id="397948.Cmaq_0479"/>
<dbReference type="EMBL" id="CP000852">
    <property type="protein sequence ID" value="ABW01324.1"/>
    <property type="molecule type" value="Genomic_DNA"/>
</dbReference>
<evidence type="ECO:0000313" key="7">
    <source>
        <dbReference type="EMBL" id="ABW01324.1"/>
    </source>
</evidence>
<dbReference type="Gene3D" id="3.50.50.60">
    <property type="entry name" value="FAD/NAD(P)-binding domain"/>
    <property type="match status" value="1"/>
</dbReference>
<organism evidence="7 8">
    <name type="scientific">Caldivirga maquilingensis (strain ATCC 700844 / DSM 13496 / JCM 10307 / IC-167)</name>
    <dbReference type="NCBI Taxonomy" id="397948"/>
    <lineage>
        <taxon>Archaea</taxon>
        <taxon>Thermoproteota</taxon>
        <taxon>Thermoprotei</taxon>
        <taxon>Thermoproteales</taxon>
        <taxon>Thermoproteaceae</taxon>
        <taxon>Caldivirga</taxon>
    </lineage>
</organism>
<dbReference type="InterPro" id="IPR039651">
    <property type="entry name" value="FixC-like"/>
</dbReference>
<sequence length="425" mass="46920">MSQRFDVIVVGAGPGGLTAAQRLASGGFKVLVVERGRRPGSKNVYGGRIYAHVLDKLYPEYVKEAPVERWVRKERLTMLTKDSGVTVEFETKATEHKSFTAYLSSFTEWLDRKAEAAGALVVTETPVDSLITKDGKVIGIRSGSDEVYGDVVIVAEGINRLVLESSGLAPKLQPSVVGLGVKEVIKLSRGEINERFNLDEDEGLAWALAGYPTHYVPGGAFLYTNKDAVTLGIVVYLEHGNKLDVPVYDLIEEFRLHPFISRLLKGGQLLEYSAHLTPIAGLKAMPPRLYGNGYLVVGDAAGFLLHLGVLIRGVDFAMESGRLAAEAVIKAHDQGKYDEEALSVYQQLLNESFVLREFNTFKNAHKVLNNPRLYSDYVMLANAFMSRYFDVDGTPRRIWDTFMKAKGNLTLVDLTKDALSLVMNL</sequence>
<evidence type="ECO:0000256" key="2">
    <source>
        <dbReference type="ARBA" id="ARBA00022630"/>
    </source>
</evidence>
<keyword evidence="8" id="KW-1185">Reference proteome</keyword>
<evidence type="ECO:0000256" key="4">
    <source>
        <dbReference type="ARBA" id="ARBA00023002"/>
    </source>
</evidence>
<dbReference type="InterPro" id="IPR036188">
    <property type="entry name" value="FAD/NAD-bd_sf"/>
</dbReference>
<dbReference type="KEGG" id="cma:Cmaq_0479"/>
<keyword evidence="2" id="KW-0285">Flavoprotein</keyword>
<dbReference type="OrthoDB" id="7950at2157"/>
<dbReference type="Pfam" id="PF26311">
    <property type="entry name" value="ETF-QO_FixC_C"/>
    <property type="match status" value="1"/>
</dbReference>
<feature type="domain" description="FixC-like C-terminal" evidence="6">
    <location>
        <begin position="367"/>
        <end position="420"/>
    </location>
</feature>
<evidence type="ECO:0000259" key="6">
    <source>
        <dbReference type="Pfam" id="PF26311"/>
    </source>
</evidence>
<dbReference type="Proteomes" id="UP000001137">
    <property type="component" value="Chromosome"/>
</dbReference>
<dbReference type="InterPro" id="IPR049398">
    <property type="entry name" value="ETF-QO/FixC_UQ-bd"/>
</dbReference>
<dbReference type="GO" id="GO:0004174">
    <property type="term" value="F:electron-transferring-flavoprotein dehydrogenase activity"/>
    <property type="evidence" value="ECO:0007669"/>
    <property type="project" value="UniProtKB-EC"/>
</dbReference>
<dbReference type="SUPFAM" id="SSF54373">
    <property type="entry name" value="FAD-linked reductases, C-terminal domain"/>
    <property type="match status" value="1"/>
</dbReference>
<name>A8MBY1_CALMQ</name>
<dbReference type="PANTHER" id="PTHR43624">
    <property type="entry name" value="ELECTRON TRANSFER FLAVOPROTEIN-QUINONE OXIDOREDUCTASE YDIS-RELATED"/>
    <property type="match status" value="1"/>
</dbReference>